<dbReference type="InterPro" id="IPR017737">
    <property type="entry name" value="TssE1-like"/>
</dbReference>
<evidence type="ECO:0000259" key="1">
    <source>
        <dbReference type="Pfam" id="PF04965"/>
    </source>
</evidence>
<accession>U3A8K1</accession>
<dbReference type="Gene3D" id="3.10.450.40">
    <property type="match status" value="1"/>
</dbReference>
<dbReference type="RefSeq" id="WP_021710011.1">
    <property type="nucleotide sequence ID" value="NZ_BAOB01000284.1"/>
</dbReference>
<dbReference type="NCBIfam" id="TIGR03357">
    <property type="entry name" value="VI_zyme"/>
    <property type="match status" value="1"/>
</dbReference>
<feature type="domain" description="IraD/Gp25-like" evidence="1">
    <location>
        <begin position="29"/>
        <end position="116"/>
    </location>
</feature>
<dbReference type="eggNOG" id="COG3518">
    <property type="taxonomic scope" value="Bacteria"/>
</dbReference>
<evidence type="ECO:0000313" key="3">
    <source>
        <dbReference type="Proteomes" id="UP000016567"/>
    </source>
</evidence>
<organism evidence="2 3">
    <name type="scientific">Vibrio azureus NBRC 104587</name>
    <dbReference type="NCBI Taxonomy" id="1219077"/>
    <lineage>
        <taxon>Bacteria</taxon>
        <taxon>Pseudomonadati</taxon>
        <taxon>Pseudomonadota</taxon>
        <taxon>Gammaproteobacteria</taxon>
        <taxon>Vibrionales</taxon>
        <taxon>Vibrionaceae</taxon>
        <taxon>Vibrio</taxon>
    </lineage>
</organism>
<dbReference type="Pfam" id="PF04965">
    <property type="entry name" value="GPW_gp25"/>
    <property type="match status" value="1"/>
</dbReference>
<dbReference type="EMBL" id="BATL01000040">
    <property type="protein sequence ID" value="GAD76261.1"/>
    <property type="molecule type" value="Genomic_DNA"/>
</dbReference>
<dbReference type="InterPro" id="IPR053176">
    <property type="entry name" value="T6SS_TssE1-like"/>
</dbReference>
<dbReference type="InterPro" id="IPR007048">
    <property type="entry name" value="IraD/Gp25-like"/>
</dbReference>
<gene>
    <name evidence="2" type="ORF">VAZ01S_040_00150</name>
</gene>
<dbReference type="PANTHER" id="PTHR38595:SF2">
    <property type="entry name" value="TYPE VI SECRETION SYSTEM BASEPLATE SUBUNIT TSSE"/>
    <property type="match status" value="1"/>
</dbReference>
<dbReference type="OrthoDB" id="119583at2"/>
<evidence type="ECO:0000313" key="2">
    <source>
        <dbReference type="EMBL" id="GAD76261.1"/>
    </source>
</evidence>
<dbReference type="Proteomes" id="UP000016567">
    <property type="component" value="Unassembled WGS sequence"/>
</dbReference>
<protein>
    <submittedName>
        <fullName evidence="2">Putative type VI secretion system protein</fullName>
    </submittedName>
</protein>
<dbReference type="AlphaFoldDB" id="U3A8K1"/>
<dbReference type="SUPFAM" id="SSF160719">
    <property type="entry name" value="gpW/gp25-like"/>
    <property type="match status" value="1"/>
</dbReference>
<comment type="caution">
    <text evidence="2">The sequence shown here is derived from an EMBL/GenBank/DDBJ whole genome shotgun (WGS) entry which is preliminary data.</text>
</comment>
<dbReference type="PANTHER" id="PTHR38595">
    <property type="entry name" value="CYTOPLASMIC PROTEIN-RELATED"/>
    <property type="match status" value="1"/>
</dbReference>
<proteinExistence type="predicted"/>
<sequence length="136" mass="15463">MEKGFRLLERIELGEPKNSYERVISHEHLIASIHQHLGDLLNTHSGNAMIDSEYGLPDFNDVLASNNNLVRHIQQNITSTIQRFEPRLGNVEVYYREDHHNPLQLGFAIRGQVSHNGGNVPMSIDVYMGTDGQFNI</sequence>
<keyword evidence="3" id="KW-1185">Reference proteome</keyword>
<reference evidence="2 3" key="1">
    <citation type="submission" date="2013-09" db="EMBL/GenBank/DDBJ databases">
        <title>Whole genome shotgun sequence of Vibrio azureus NBRC 104587.</title>
        <authorList>
            <person name="Isaki S."/>
            <person name="Hosoyama A."/>
            <person name="Numata M."/>
            <person name="Hashimoto M."/>
            <person name="Hosoyama Y."/>
            <person name="Tsuchikane K."/>
            <person name="Noguchi M."/>
            <person name="Hirakata S."/>
            <person name="Ichikawa N."/>
            <person name="Ohji S."/>
            <person name="Yamazoe A."/>
            <person name="Fujita N."/>
        </authorList>
    </citation>
    <scope>NUCLEOTIDE SEQUENCE [LARGE SCALE GENOMIC DNA]</scope>
    <source>
        <strain evidence="2 3">NBRC 104587</strain>
    </source>
</reference>
<name>U3A8K1_9VIBR</name>
<dbReference type="STRING" id="1219077.VAZ01S_040_00150"/>